<name>A0ABX2T935_9PROT</name>
<comment type="caution">
    <text evidence="2">The sequence shown here is derived from an EMBL/GenBank/DDBJ whole genome shotgun (WGS) entry which is preliminary data.</text>
</comment>
<feature type="domain" description="Tsi6" evidence="1">
    <location>
        <begin position="22"/>
        <end position="92"/>
    </location>
</feature>
<proteinExistence type="predicted"/>
<dbReference type="InterPro" id="IPR040818">
    <property type="entry name" value="Tsi6"/>
</dbReference>
<organism evidence="2 3">
    <name type="scientific">Azospirillum oleiclasticum</name>
    <dbReference type="NCBI Taxonomy" id="2735135"/>
    <lineage>
        <taxon>Bacteria</taxon>
        <taxon>Pseudomonadati</taxon>
        <taxon>Pseudomonadota</taxon>
        <taxon>Alphaproteobacteria</taxon>
        <taxon>Rhodospirillales</taxon>
        <taxon>Azospirillaceae</taxon>
        <taxon>Azospirillum</taxon>
    </lineage>
</organism>
<gene>
    <name evidence="2" type="ORF">HND93_13315</name>
</gene>
<accession>A0ABX2T935</accession>
<reference evidence="2 3" key="1">
    <citation type="submission" date="2020-05" db="EMBL/GenBank/DDBJ databases">
        <title>Azospirillum oleiclasticum sp. nov, a nitrogen-fixing and heavy crude oil-emulsifying bacterium isolated from the crude oil of Yumen Oilfield.</title>
        <authorList>
            <person name="Wu D."/>
            <person name="Cai M."/>
            <person name="Zhang X."/>
        </authorList>
    </citation>
    <scope>NUCLEOTIDE SEQUENCE [LARGE SCALE GENOMIC DNA]</scope>
    <source>
        <strain evidence="2 3">ROY-1-1-2</strain>
    </source>
</reference>
<sequence length="99" mass="10824">MPLITSRAEAIDVREQCARKLRAIIAANPGEPMLESALKQLDFIKGPVETGTPIRPADHDRLNFGFLGLRHVAEFDDALGRRLSDLAEYVRSHLGGSSG</sequence>
<evidence type="ECO:0000313" key="3">
    <source>
        <dbReference type="Proteomes" id="UP000584642"/>
    </source>
</evidence>
<keyword evidence="3" id="KW-1185">Reference proteome</keyword>
<dbReference type="Proteomes" id="UP000584642">
    <property type="component" value="Unassembled WGS sequence"/>
</dbReference>
<dbReference type="EMBL" id="JABFDB010000008">
    <property type="protein sequence ID" value="NYZ20694.1"/>
    <property type="molecule type" value="Genomic_DNA"/>
</dbReference>
<protein>
    <recommendedName>
        <fullName evidence="1">Tsi6 domain-containing protein</fullName>
    </recommendedName>
</protein>
<dbReference type="RefSeq" id="WP_180282453.1">
    <property type="nucleotide sequence ID" value="NZ_JABFDB010000008.1"/>
</dbReference>
<evidence type="ECO:0000313" key="2">
    <source>
        <dbReference type="EMBL" id="NYZ20694.1"/>
    </source>
</evidence>
<dbReference type="Pfam" id="PF18660">
    <property type="entry name" value="Tsi6"/>
    <property type="match status" value="1"/>
</dbReference>
<evidence type="ECO:0000259" key="1">
    <source>
        <dbReference type="Pfam" id="PF18660"/>
    </source>
</evidence>